<evidence type="ECO:0000313" key="3">
    <source>
        <dbReference type="Proteomes" id="UP000762676"/>
    </source>
</evidence>
<dbReference type="PANTHER" id="PTHR19303:SF74">
    <property type="entry name" value="POGO TRANSPOSABLE ELEMENT WITH KRAB DOMAIN"/>
    <property type="match status" value="1"/>
</dbReference>
<organism evidence="2 3">
    <name type="scientific">Elysia marginata</name>
    <dbReference type="NCBI Taxonomy" id="1093978"/>
    <lineage>
        <taxon>Eukaryota</taxon>
        <taxon>Metazoa</taxon>
        <taxon>Spiralia</taxon>
        <taxon>Lophotrochozoa</taxon>
        <taxon>Mollusca</taxon>
        <taxon>Gastropoda</taxon>
        <taxon>Heterobranchia</taxon>
        <taxon>Euthyneura</taxon>
        <taxon>Panpulmonata</taxon>
        <taxon>Sacoglossa</taxon>
        <taxon>Placobranchoidea</taxon>
        <taxon>Plakobranchidae</taxon>
        <taxon>Elysia</taxon>
    </lineage>
</organism>
<protein>
    <submittedName>
        <fullName evidence="2">Tigger transposable element-derived protein 1</fullName>
    </submittedName>
</protein>
<feature type="domain" description="DDE-1" evidence="1">
    <location>
        <begin position="21"/>
        <end position="146"/>
    </location>
</feature>
<proteinExistence type="predicted"/>
<accession>A0AAV4H1J6</accession>
<gene>
    <name evidence="2" type="ORF">ElyMa_006155600</name>
</gene>
<dbReference type="EMBL" id="BMAT01012371">
    <property type="protein sequence ID" value="GFR90690.1"/>
    <property type="molecule type" value="Genomic_DNA"/>
</dbReference>
<dbReference type="GO" id="GO:0003677">
    <property type="term" value="F:DNA binding"/>
    <property type="evidence" value="ECO:0007669"/>
    <property type="project" value="TreeGrafter"/>
</dbReference>
<reference evidence="2 3" key="1">
    <citation type="journal article" date="2021" name="Elife">
        <title>Chloroplast acquisition without the gene transfer in kleptoplastic sea slugs, Plakobranchus ocellatus.</title>
        <authorList>
            <person name="Maeda T."/>
            <person name="Takahashi S."/>
            <person name="Yoshida T."/>
            <person name="Shimamura S."/>
            <person name="Takaki Y."/>
            <person name="Nagai Y."/>
            <person name="Toyoda A."/>
            <person name="Suzuki Y."/>
            <person name="Arimoto A."/>
            <person name="Ishii H."/>
            <person name="Satoh N."/>
            <person name="Nishiyama T."/>
            <person name="Hasebe M."/>
            <person name="Maruyama T."/>
            <person name="Minagawa J."/>
            <person name="Obokata J."/>
            <person name="Shigenobu S."/>
        </authorList>
    </citation>
    <scope>NUCLEOTIDE SEQUENCE [LARGE SCALE GENOMIC DNA]</scope>
</reference>
<dbReference type="GO" id="GO:0005634">
    <property type="term" value="C:nucleus"/>
    <property type="evidence" value="ECO:0007669"/>
    <property type="project" value="TreeGrafter"/>
</dbReference>
<dbReference type="PANTHER" id="PTHR19303">
    <property type="entry name" value="TRANSPOSON"/>
    <property type="match status" value="1"/>
</dbReference>
<dbReference type="Pfam" id="PF03184">
    <property type="entry name" value="DDE_1"/>
    <property type="match status" value="1"/>
</dbReference>
<feature type="non-terminal residue" evidence="2">
    <location>
        <position position="304"/>
    </location>
</feature>
<sequence length="304" mass="33261">MKGKHQIGAVSSAERGTNTTVVFSFNAADHYVAPMFIFRRKRIADALKTEGPPGSHFECQEKGWMDSDLFVSWIQHFIRHVKPGETNPILLILDGHVSHTSNLKAIEIAKANNIVMLSLPPHCTPKLQPLDVGFFKPFQTYYDQAIESRLRQQPGFGILPSDIPSLVNTAFSRSASIETAVSAFRKCGIRPLDVNTFPDAEDAATDIACRELESLSSIGINDTIPVSSESSCASVISTSSVALGSTRGSNYLHFPGKGRQFETAGKLNLFYTSKTDMHCSTLNSAFKTVCPCKQSSKMPKTKQA</sequence>
<dbReference type="AlphaFoldDB" id="A0AAV4H1J6"/>
<dbReference type="InterPro" id="IPR050863">
    <property type="entry name" value="CenT-Element_Derived"/>
</dbReference>
<evidence type="ECO:0000259" key="1">
    <source>
        <dbReference type="Pfam" id="PF03184"/>
    </source>
</evidence>
<name>A0AAV4H1J6_9GAST</name>
<dbReference type="InterPro" id="IPR004875">
    <property type="entry name" value="DDE_SF_endonuclease_dom"/>
</dbReference>
<keyword evidence="3" id="KW-1185">Reference proteome</keyword>
<dbReference type="Proteomes" id="UP000762676">
    <property type="component" value="Unassembled WGS sequence"/>
</dbReference>
<evidence type="ECO:0000313" key="2">
    <source>
        <dbReference type="EMBL" id="GFR90690.1"/>
    </source>
</evidence>
<comment type="caution">
    <text evidence="2">The sequence shown here is derived from an EMBL/GenBank/DDBJ whole genome shotgun (WGS) entry which is preliminary data.</text>
</comment>